<dbReference type="SUPFAM" id="SSF52540">
    <property type="entry name" value="P-loop containing nucleoside triphosphate hydrolases"/>
    <property type="match status" value="1"/>
</dbReference>
<sequence>MAVRTSPPTAAVSPTTVNPGTPLPAALAHLNGDPRLAGVLSVPARPGRHSTLATPLPDRLSGLIDLPLWAHQAAAIDLIRAGRHTVIATGTASGKSRCFQVPIAEAVSAPGSGATALLIYPTKALAQDQLRSLGGLGITELLAATVDGDAGPEERTWARNSARVVLTNPEMLHHGLLAHHRRWARLFRNLRYVVVDELHLLRGMFGGHSANVLRRLRRVAALYGADPTFIFTSATIGRPGELAEALIGDPVDVVDDDTSPTGMRTVVVWNPGATTGGETGLAPQSLTEATATLAAALIEGGHRTLAFTRSRKGVELAWARMRQLLDAAVGDLVHPYRAGYLVKERREIEAELFAGTLRGVVATSALELGIDVGSLDAVVCGGFPGTVASFHQQIGRAGRGTSPSIAVLVCGEDQLDQWMARHPGDLLTRVPEPAVINPYNPYVLHPHLLCAAHEYPLRHDDDRYWPGELDEAVTTLARSGALSVRHRGRGAGRELVATWAGTRWPFSLIGLRSTDAAEVEIRHGDELVGTVGSGRAPETVHEGAIYLHRGRAWRVNRLDLDARVAEVEPDRGDTYTLARTDSDVRILELPDGRPLEYSGRSRDASGMPGRVRVAPVLVTSRVTGYQRRAVGSHENLGTTRLELPPQELETRAVVFTWDEPAIWGGPATSDGAVPTRLLDPDVLPGALHAAEHGAIGMLGLFGLCDRWDVGGLSTACHPDTGGPTVLIHDGYPGGAGIAELAERIAERHLAATRDAIDECPCVGGCPSCVQSPKCGNLNEPLDKAGALVVLDGLLGRRADTTTQGRTPESHDMAPLRR</sequence>
<dbReference type="PROSITE" id="PS51194">
    <property type="entry name" value="HELICASE_CTER"/>
    <property type="match status" value="1"/>
</dbReference>
<reference evidence="6 7" key="1">
    <citation type="journal article" date="2013" name="ISME J.">
        <title>Metabolic model for the filamentous 'Candidatus Microthrix parvicella' based on genomic and metagenomic analyses.</title>
        <authorList>
            <person name="Jon McIlroy S."/>
            <person name="Kristiansen R."/>
            <person name="Albertsen M."/>
            <person name="Michael Karst S."/>
            <person name="Rossetti S."/>
            <person name="Lund Nielsen J."/>
            <person name="Tandoi V."/>
            <person name="James Seviour R."/>
            <person name="Nielsen P.H."/>
        </authorList>
    </citation>
    <scope>NUCLEOTIDE SEQUENCE [LARGE SCALE GENOMIC DNA]</scope>
    <source>
        <strain evidence="6 7">RN1</strain>
    </source>
</reference>
<evidence type="ECO:0000256" key="3">
    <source>
        <dbReference type="SAM" id="MobiDB-lite"/>
    </source>
</evidence>
<dbReference type="Pfam" id="PF00270">
    <property type="entry name" value="DEAD"/>
    <property type="match status" value="1"/>
</dbReference>
<feature type="domain" description="Helicase C-terminal" evidence="5">
    <location>
        <begin position="292"/>
        <end position="442"/>
    </location>
</feature>
<dbReference type="InterPro" id="IPR011545">
    <property type="entry name" value="DEAD/DEAH_box_helicase_dom"/>
</dbReference>
<dbReference type="Gene3D" id="3.40.50.300">
    <property type="entry name" value="P-loop containing nucleotide triphosphate hydrolases"/>
    <property type="match status" value="2"/>
</dbReference>
<keyword evidence="6" id="KW-0347">Helicase</keyword>
<feature type="region of interest" description="Disordered" evidence="3">
    <location>
        <begin position="1"/>
        <end position="20"/>
    </location>
</feature>
<dbReference type="OrthoDB" id="3197455at2"/>
<protein>
    <submittedName>
        <fullName evidence="6">Putative Helicase/secretion neighborhood DEAH-box helicase</fullName>
    </submittedName>
</protein>
<dbReference type="InterPro" id="IPR018973">
    <property type="entry name" value="MZB"/>
</dbReference>
<evidence type="ECO:0000259" key="5">
    <source>
        <dbReference type="PROSITE" id="PS51194"/>
    </source>
</evidence>
<feature type="region of interest" description="Disordered" evidence="3">
    <location>
        <begin position="798"/>
        <end position="817"/>
    </location>
</feature>
<dbReference type="InterPro" id="IPR001650">
    <property type="entry name" value="Helicase_C-like"/>
</dbReference>
<dbReference type="eggNOG" id="COG1205">
    <property type="taxonomic scope" value="Bacteria"/>
</dbReference>
<keyword evidence="1" id="KW-0547">Nucleotide-binding</keyword>
<keyword evidence="7" id="KW-1185">Reference proteome</keyword>
<organism evidence="6 7">
    <name type="scientific">Candidatus Neomicrothrix parvicella RN1</name>
    <dbReference type="NCBI Taxonomy" id="1229780"/>
    <lineage>
        <taxon>Bacteria</taxon>
        <taxon>Bacillati</taxon>
        <taxon>Actinomycetota</taxon>
        <taxon>Acidimicrobiia</taxon>
        <taxon>Acidimicrobiales</taxon>
        <taxon>Microthrixaceae</taxon>
        <taxon>Candidatus Neomicrothrix</taxon>
    </lineage>
</organism>
<evidence type="ECO:0000256" key="1">
    <source>
        <dbReference type="ARBA" id="ARBA00022741"/>
    </source>
</evidence>
<dbReference type="SMART" id="SM00490">
    <property type="entry name" value="HELICc"/>
    <property type="match status" value="1"/>
</dbReference>
<dbReference type="Pfam" id="PF22982">
    <property type="entry name" value="WHD_HRQ1"/>
    <property type="match status" value="1"/>
</dbReference>
<comment type="caution">
    <text evidence="6">The sequence shown here is derived from an EMBL/GenBank/DDBJ whole genome shotgun (WGS) entry which is preliminary data.</text>
</comment>
<evidence type="ECO:0000259" key="4">
    <source>
        <dbReference type="PROSITE" id="PS51192"/>
    </source>
</evidence>
<dbReference type="EMBL" id="CANL01000007">
    <property type="protein sequence ID" value="CCM63016.1"/>
    <property type="molecule type" value="Genomic_DNA"/>
</dbReference>
<dbReference type="Proteomes" id="UP000018291">
    <property type="component" value="Unassembled WGS sequence"/>
</dbReference>
<dbReference type="AlphaFoldDB" id="R4Z149"/>
<feature type="domain" description="Helicase ATP-binding" evidence="4">
    <location>
        <begin position="76"/>
        <end position="254"/>
    </location>
</feature>
<dbReference type="PROSITE" id="PS51192">
    <property type="entry name" value="HELICASE_ATP_BIND_1"/>
    <property type="match status" value="1"/>
</dbReference>
<dbReference type="InterPro" id="IPR027417">
    <property type="entry name" value="P-loop_NTPase"/>
</dbReference>
<dbReference type="PANTHER" id="PTHR47957:SF3">
    <property type="entry name" value="ATP-DEPENDENT HELICASE HRQ1"/>
    <property type="match status" value="1"/>
</dbReference>
<proteinExistence type="predicted"/>
<gene>
    <name evidence="6" type="ORF">BN381_150129</name>
</gene>
<feature type="compositionally biased region" description="Basic and acidic residues" evidence="3">
    <location>
        <begin position="807"/>
        <end position="817"/>
    </location>
</feature>
<accession>R4Z149</accession>
<dbReference type="CDD" id="cd18797">
    <property type="entry name" value="SF2_C_Hrq"/>
    <property type="match status" value="1"/>
</dbReference>
<keyword evidence="6" id="KW-0378">Hydrolase</keyword>
<dbReference type="GO" id="GO:0043138">
    <property type="term" value="F:3'-5' DNA helicase activity"/>
    <property type="evidence" value="ECO:0007669"/>
    <property type="project" value="TreeGrafter"/>
</dbReference>
<evidence type="ECO:0000313" key="7">
    <source>
        <dbReference type="Proteomes" id="UP000018291"/>
    </source>
</evidence>
<dbReference type="InterPro" id="IPR014001">
    <property type="entry name" value="Helicase_ATP-bd"/>
</dbReference>
<dbReference type="Pfam" id="PF00271">
    <property type="entry name" value="Helicase_C"/>
    <property type="match status" value="1"/>
</dbReference>
<dbReference type="Pfam" id="PF09369">
    <property type="entry name" value="MZB"/>
    <property type="match status" value="1"/>
</dbReference>
<dbReference type="GO" id="GO:0036297">
    <property type="term" value="P:interstrand cross-link repair"/>
    <property type="evidence" value="ECO:0007669"/>
    <property type="project" value="TreeGrafter"/>
</dbReference>
<dbReference type="STRING" id="1229780.BN381_150129"/>
<dbReference type="GO" id="GO:0003676">
    <property type="term" value="F:nucleic acid binding"/>
    <property type="evidence" value="ECO:0007669"/>
    <property type="project" value="InterPro"/>
</dbReference>
<keyword evidence="2" id="KW-0067">ATP-binding</keyword>
<dbReference type="HOGENOM" id="CLU_000809_3_2_11"/>
<dbReference type="RefSeq" id="WP_012225009.1">
    <property type="nucleotide sequence ID" value="NZ_HG422565.1"/>
</dbReference>
<dbReference type="InterPro" id="IPR055227">
    <property type="entry name" value="HRQ1_WHD"/>
</dbReference>
<evidence type="ECO:0000313" key="6">
    <source>
        <dbReference type="EMBL" id="CCM63016.1"/>
    </source>
</evidence>
<name>R4Z149_9ACTN</name>
<dbReference type="GO" id="GO:0005524">
    <property type="term" value="F:ATP binding"/>
    <property type="evidence" value="ECO:0007669"/>
    <property type="project" value="UniProtKB-KW"/>
</dbReference>
<dbReference type="GO" id="GO:0006289">
    <property type="term" value="P:nucleotide-excision repair"/>
    <property type="evidence" value="ECO:0007669"/>
    <property type="project" value="TreeGrafter"/>
</dbReference>
<evidence type="ECO:0000256" key="2">
    <source>
        <dbReference type="ARBA" id="ARBA00022840"/>
    </source>
</evidence>
<dbReference type="PANTHER" id="PTHR47957">
    <property type="entry name" value="ATP-DEPENDENT HELICASE HRQ1"/>
    <property type="match status" value="1"/>
</dbReference>
<dbReference type="SMART" id="SM00487">
    <property type="entry name" value="DEXDc"/>
    <property type="match status" value="1"/>
</dbReference>
<feature type="compositionally biased region" description="Low complexity" evidence="3">
    <location>
        <begin position="1"/>
        <end position="19"/>
    </location>
</feature>
<dbReference type="CDD" id="cd17923">
    <property type="entry name" value="DEXHc_Hrq1-like"/>
    <property type="match status" value="1"/>
</dbReference>